<reference evidence="2 3" key="1">
    <citation type="submission" date="2016-06" db="EMBL/GenBank/DDBJ databases">
        <title>Genome sequence of endosymbiont of Candidatus Endolucinida thiodiazotropha.</title>
        <authorList>
            <person name="Poehlein A."/>
            <person name="Koenig S."/>
            <person name="Heiden S.E."/>
            <person name="Thuermer A."/>
            <person name="Voget S."/>
            <person name="Daniel R."/>
            <person name="Markert S."/>
            <person name="Gros O."/>
            <person name="Schweder T."/>
        </authorList>
    </citation>
    <scope>NUCLEOTIDE SEQUENCE [LARGE SCALE GENOMIC DNA]</scope>
    <source>
        <strain evidence="2 3">COS</strain>
    </source>
</reference>
<keyword evidence="1" id="KW-0812">Transmembrane</keyword>
<sequence>MSGTIQSITLQPKPSRLLHAWRVAIHLLALLTTLFAPIMLWPKVSLLTALALYGYFSFRQGGKGVDGQIGKVTITPYGRARIVMQDGRNLRARIRRDSLVIPWLVVLRFDLDKGWPPRSLVLAPDAVSEEQMRQLRVLLRFGEISQSGRIIKR</sequence>
<name>A0A7Z0VJH0_9GAMM</name>
<dbReference type="AlphaFoldDB" id="A0A7Z0VJH0"/>
<dbReference type="OrthoDB" id="7030636at2"/>
<dbReference type="Pfam" id="PF07254">
    <property type="entry name" value="Cpta_toxin"/>
    <property type="match status" value="1"/>
</dbReference>
<dbReference type="RefSeq" id="WP_069126885.1">
    <property type="nucleotide sequence ID" value="NZ_MARB01000020.1"/>
</dbReference>
<dbReference type="InterPro" id="IPR009883">
    <property type="entry name" value="YgfX"/>
</dbReference>
<dbReference type="EMBL" id="MARB01000020">
    <property type="protein sequence ID" value="ODJ86585.1"/>
    <property type="molecule type" value="Genomic_DNA"/>
</dbReference>
<keyword evidence="1" id="KW-1133">Transmembrane helix</keyword>
<dbReference type="Proteomes" id="UP000094769">
    <property type="component" value="Unassembled WGS sequence"/>
</dbReference>
<protein>
    <recommendedName>
        <fullName evidence="4">Toxin CptA</fullName>
    </recommendedName>
</protein>
<feature type="transmembrane region" description="Helical" evidence="1">
    <location>
        <begin position="20"/>
        <end position="41"/>
    </location>
</feature>
<proteinExistence type="predicted"/>
<evidence type="ECO:0000256" key="1">
    <source>
        <dbReference type="SAM" id="Phobius"/>
    </source>
</evidence>
<comment type="caution">
    <text evidence="2">The sequence shown here is derived from an EMBL/GenBank/DDBJ whole genome shotgun (WGS) entry which is preliminary data.</text>
</comment>
<gene>
    <name evidence="2" type="ORF">CODIS_32250</name>
</gene>
<keyword evidence="3" id="KW-1185">Reference proteome</keyword>
<evidence type="ECO:0008006" key="4">
    <source>
        <dbReference type="Google" id="ProtNLM"/>
    </source>
</evidence>
<organism evidence="2 3">
    <name type="scientific">Candidatus Thiodiazotropha endolucinida</name>
    <dbReference type="NCBI Taxonomy" id="1655433"/>
    <lineage>
        <taxon>Bacteria</taxon>
        <taxon>Pseudomonadati</taxon>
        <taxon>Pseudomonadota</taxon>
        <taxon>Gammaproteobacteria</taxon>
        <taxon>Chromatiales</taxon>
        <taxon>Sedimenticolaceae</taxon>
        <taxon>Candidatus Thiodiazotropha</taxon>
    </lineage>
</organism>
<evidence type="ECO:0000313" key="3">
    <source>
        <dbReference type="Proteomes" id="UP000094769"/>
    </source>
</evidence>
<keyword evidence="1" id="KW-0472">Membrane</keyword>
<accession>A0A7Z0VJH0</accession>
<evidence type="ECO:0000313" key="2">
    <source>
        <dbReference type="EMBL" id="ODJ86585.1"/>
    </source>
</evidence>